<proteinExistence type="predicted"/>
<evidence type="ECO:0008006" key="3">
    <source>
        <dbReference type="Google" id="ProtNLM"/>
    </source>
</evidence>
<dbReference type="AlphaFoldDB" id="A0A238LHU2"/>
<dbReference type="EMBL" id="FXZK01000007">
    <property type="protein sequence ID" value="SMY09113.1"/>
    <property type="molecule type" value="Genomic_DNA"/>
</dbReference>
<keyword evidence="2" id="KW-1185">Reference proteome</keyword>
<organism evidence="1 2">
    <name type="scientific">Flavimaricola marinus</name>
    <dbReference type="NCBI Taxonomy" id="1819565"/>
    <lineage>
        <taxon>Bacteria</taxon>
        <taxon>Pseudomonadati</taxon>
        <taxon>Pseudomonadota</taxon>
        <taxon>Alphaproteobacteria</taxon>
        <taxon>Rhodobacterales</taxon>
        <taxon>Paracoccaceae</taxon>
        <taxon>Flavimaricola</taxon>
    </lineage>
</organism>
<dbReference type="Proteomes" id="UP000201613">
    <property type="component" value="Unassembled WGS sequence"/>
</dbReference>
<protein>
    <recommendedName>
        <fullName evidence="3">Chaperone modulatory protein CbpM</fullName>
    </recommendedName>
</protein>
<sequence>MTDRYSEDQVVTIVTRLTRTELVRFVEGEFVKPKRGAGGYEFRRIDIARLELLCDLSQDLDLDETAIGIVISLIDQLHAARQDLTAMARAIEILPPELRDSVLEALKQDKPFDSA</sequence>
<evidence type="ECO:0000313" key="1">
    <source>
        <dbReference type="EMBL" id="SMY09113.1"/>
    </source>
</evidence>
<dbReference type="Gene3D" id="1.10.1660.10">
    <property type="match status" value="1"/>
</dbReference>
<reference evidence="2" key="1">
    <citation type="submission" date="2017-05" db="EMBL/GenBank/DDBJ databases">
        <authorList>
            <person name="Rodrigo-Torres L."/>
            <person name="Arahal R. D."/>
            <person name="Lucena T."/>
        </authorList>
    </citation>
    <scope>NUCLEOTIDE SEQUENCE [LARGE SCALE GENOMIC DNA]</scope>
    <source>
        <strain evidence="2">CECT 8899</strain>
    </source>
</reference>
<dbReference type="OrthoDB" id="9800876at2"/>
<dbReference type="RefSeq" id="WP_093993303.1">
    <property type="nucleotide sequence ID" value="NZ_FXZK01000007.1"/>
</dbReference>
<gene>
    <name evidence="1" type="ORF">LOM8899_03275</name>
</gene>
<name>A0A238LHU2_9RHOB</name>
<evidence type="ECO:0000313" key="2">
    <source>
        <dbReference type="Proteomes" id="UP000201613"/>
    </source>
</evidence>
<accession>A0A238LHU2</accession>